<evidence type="ECO:0000256" key="5">
    <source>
        <dbReference type="ARBA" id="ARBA00022638"/>
    </source>
</evidence>
<dbReference type="PANTHER" id="PTHR21666:SF270">
    <property type="entry name" value="MUREIN HYDROLASE ACTIVATOR ENVC"/>
    <property type="match status" value="1"/>
</dbReference>
<dbReference type="CDD" id="cd12797">
    <property type="entry name" value="M23_peptidase"/>
    <property type="match status" value="1"/>
</dbReference>
<keyword evidence="9" id="KW-1185">Reference proteome</keyword>
<reference evidence="8" key="1">
    <citation type="submission" date="2017-06" db="EMBL/GenBank/DDBJ databases">
        <authorList>
            <person name="Guerrero Bustamante C.A."/>
            <person name="Bowman C.A."/>
            <person name="Russell D.A."/>
            <person name="Pope W.A."/>
            <person name="Jacobs-Sera D."/>
            <person name="Hatfull G.F."/>
        </authorList>
    </citation>
    <scope>NUCLEOTIDE SEQUENCE [LARGE SCALE GENOMIC DNA]</scope>
</reference>
<dbReference type="InterPro" id="IPR011055">
    <property type="entry name" value="Dup_hybrid_motif"/>
</dbReference>
<evidence type="ECO:0000256" key="1">
    <source>
        <dbReference type="ARBA" id="ARBA00000632"/>
    </source>
</evidence>
<evidence type="ECO:0000256" key="4">
    <source>
        <dbReference type="ARBA" id="ARBA00022529"/>
    </source>
</evidence>
<keyword evidence="4" id="KW-0929">Antimicrobial</keyword>
<dbReference type="PANTHER" id="PTHR21666">
    <property type="entry name" value="PEPTIDASE-RELATED"/>
    <property type="match status" value="1"/>
</dbReference>
<protein>
    <recommendedName>
        <fullName evidence="3">lysozyme</fullName>
        <ecNumber evidence="3">3.2.1.17</ecNumber>
    </recommendedName>
</protein>
<dbReference type="GO" id="GO:0042742">
    <property type="term" value="P:defense response to bacterium"/>
    <property type="evidence" value="ECO:0007669"/>
    <property type="project" value="UniProtKB-KW"/>
</dbReference>
<dbReference type="KEGG" id="vg:40104350"/>
<dbReference type="GO" id="GO:0031640">
    <property type="term" value="P:killing of cells of another organism"/>
    <property type="evidence" value="ECO:0007669"/>
    <property type="project" value="UniProtKB-KW"/>
</dbReference>
<dbReference type="InterPro" id="IPR017853">
    <property type="entry name" value="GH"/>
</dbReference>
<dbReference type="Gene3D" id="3.20.20.80">
    <property type="entry name" value="Glycosidases"/>
    <property type="match status" value="1"/>
</dbReference>
<dbReference type="Pfam" id="PF01183">
    <property type="entry name" value="Glyco_hydro_25"/>
    <property type="match status" value="1"/>
</dbReference>
<dbReference type="GO" id="GO:0004222">
    <property type="term" value="F:metalloendopeptidase activity"/>
    <property type="evidence" value="ECO:0007669"/>
    <property type="project" value="TreeGrafter"/>
</dbReference>
<evidence type="ECO:0000256" key="2">
    <source>
        <dbReference type="ARBA" id="ARBA00010646"/>
    </source>
</evidence>
<evidence type="ECO:0000313" key="9">
    <source>
        <dbReference type="Proteomes" id="UP000226097"/>
    </source>
</evidence>
<dbReference type="PROSITE" id="PS51904">
    <property type="entry name" value="GLYCOSYL_HYDROL_F25_2"/>
    <property type="match status" value="1"/>
</dbReference>
<dbReference type="GO" id="GO:0003796">
    <property type="term" value="F:lysozyme activity"/>
    <property type="evidence" value="ECO:0007669"/>
    <property type="project" value="UniProtKB-EC"/>
</dbReference>
<evidence type="ECO:0000313" key="8">
    <source>
        <dbReference type="EMBL" id="ASJ78983.1"/>
    </source>
</evidence>
<accession>A0A220NQR5</accession>
<dbReference type="GO" id="GO:0009253">
    <property type="term" value="P:peptidoglycan catabolic process"/>
    <property type="evidence" value="ECO:0007669"/>
    <property type="project" value="InterPro"/>
</dbReference>
<feature type="region of interest" description="Disordered" evidence="6">
    <location>
        <begin position="131"/>
        <end position="153"/>
    </location>
</feature>
<dbReference type="InterPro" id="IPR002053">
    <property type="entry name" value="Glyco_hydro_25"/>
</dbReference>
<proteinExistence type="inferred from homology"/>
<evidence type="ECO:0000259" key="7">
    <source>
        <dbReference type="Pfam" id="PF01551"/>
    </source>
</evidence>
<dbReference type="GO" id="GO:0016998">
    <property type="term" value="P:cell wall macromolecule catabolic process"/>
    <property type="evidence" value="ECO:0007669"/>
    <property type="project" value="InterPro"/>
</dbReference>
<gene>
    <name evidence="8" type="primary">24</name>
    <name evidence="8" type="ORF">PBI_POUSHOU_24</name>
</gene>
<dbReference type="EC" id="3.2.1.17" evidence="3"/>
<dbReference type="Gene3D" id="2.70.70.10">
    <property type="entry name" value="Glucose Permease (Domain IIA)"/>
    <property type="match status" value="1"/>
</dbReference>
<organism evidence="8 9">
    <name type="scientific">Corynebacterium phage Poushou</name>
    <dbReference type="NCBI Taxonomy" id="2015851"/>
    <lineage>
        <taxon>Viruses</taxon>
        <taxon>Duplodnaviria</taxon>
        <taxon>Heunggongvirae</taxon>
        <taxon>Uroviricota</taxon>
        <taxon>Caudoviricetes</taxon>
        <taxon>Poushouvirus</taxon>
        <taxon>Poushouvirus Poushou</taxon>
    </lineage>
</organism>
<dbReference type="InterPro" id="IPR016047">
    <property type="entry name" value="M23ase_b-sheet_dom"/>
</dbReference>
<dbReference type="GeneID" id="40104350"/>
<dbReference type="InterPro" id="IPR050570">
    <property type="entry name" value="Cell_wall_metabolism_enzyme"/>
</dbReference>
<evidence type="ECO:0000256" key="6">
    <source>
        <dbReference type="SAM" id="MobiDB-lite"/>
    </source>
</evidence>
<keyword evidence="5" id="KW-0081">Bacteriolytic enzyme</keyword>
<sequence length="461" mass="49991">MTSMPIESDMFVTSPYGPRAGGVHQGTDFGATGGSANRAVYAIRAGTVIHAGAASGYGGPDPAGWIVIDHPAEVGGGTSEYGHIIREVSVGDRVEEGQRIGRINPDWATNGGVAPHVHVSWMPREYDPSAKRDPMTVLDGASYPDQKRKDPTPMTEPIFGIDVASYQAGIDMAQVAAEGFAFAVVKQTQGSWYLNPARNQQLDGAIAAGLEVVQYHFMEAGDAQAQIAYIKAHHRPGIPIALDWEKYKADTGMEIAPWETVRAVRDGLAGFAPSVGLYLNPEDHRAHAGGADLSDWDWVWKAAYPYDRRGYASVLYDLAPDWGWGAVGNHTPEIWQFTSTATVAGLSEVDANAFRGTREQLHQLLYKAATLEEGFTMADIQEIKDYIDLRLTGPVGSDVKDIRQQLTGGRDAGEYPGWPQLGQDAQGRDLTLVDAVAALRVQMTEVAREQQEIKMLLKGTK</sequence>
<dbReference type="Pfam" id="PF01551">
    <property type="entry name" value="Peptidase_M23"/>
    <property type="match status" value="1"/>
</dbReference>
<dbReference type="Proteomes" id="UP000226097">
    <property type="component" value="Segment"/>
</dbReference>
<dbReference type="SUPFAM" id="SSF51445">
    <property type="entry name" value="(Trans)glycosidases"/>
    <property type="match status" value="1"/>
</dbReference>
<dbReference type="RefSeq" id="YP_009626536.1">
    <property type="nucleotide sequence ID" value="NC_042139.2"/>
</dbReference>
<dbReference type="SUPFAM" id="SSF51261">
    <property type="entry name" value="Duplicated hybrid motif"/>
    <property type="match status" value="1"/>
</dbReference>
<comment type="catalytic activity">
    <reaction evidence="1">
        <text>Hydrolysis of (1-&gt;4)-beta-linkages between N-acetylmuramic acid and N-acetyl-D-glucosamine residues in a peptidoglycan and between N-acetyl-D-glucosamine residues in chitodextrins.</text>
        <dbReference type="EC" id="3.2.1.17"/>
    </reaction>
</comment>
<evidence type="ECO:0000256" key="3">
    <source>
        <dbReference type="ARBA" id="ARBA00012732"/>
    </source>
</evidence>
<comment type="similarity">
    <text evidence="2">Belongs to the glycosyl hydrolase 25 family.</text>
</comment>
<dbReference type="EMBL" id="MF197383">
    <property type="protein sequence ID" value="ASJ78983.1"/>
    <property type="molecule type" value="Genomic_DNA"/>
</dbReference>
<feature type="domain" description="M23ase beta-sheet core" evidence="7">
    <location>
        <begin position="23"/>
        <end position="122"/>
    </location>
</feature>
<name>A0A220NQR5_9CAUD</name>
<dbReference type="OrthoDB" id="16764at10239"/>